<dbReference type="AlphaFoldDB" id="A0A0N4XHN4"/>
<proteinExistence type="predicted"/>
<evidence type="ECO:0000256" key="1">
    <source>
        <dbReference type="SAM" id="Coils"/>
    </source>
</evidence>
<dbReference type="OMA" id="SAESCNE"/>
<dbReference type="Pfam" id="PF24983">
    <property type="entry name" value="DUF7774"/>
    <property type="match status" value="1"/>
</dbReference>
<dbReference type="PANTHER" id="PTHR38630:SF1">
    <property type="entry name" value="DEK_C DOMAIN-CONTAINING PROTEIN-RELATED"/>
    <property type="match status" value="1"/>
</dbReference>
<keyword evidence="5" id="KW-1185">Reference proteome</keyword>
<feature type="compositionally biased region" description="Basic residues" evidence="2">
    <location>
        <begin position="47"/>
        <end position="57"/>
    </location>
</feature>
<name>A0A0N4XHN4_NIPBR</name>
<evidence type="ECO:0000259" key="3">
    <source>
        <dbReference type="Pfam" id="PF24983"/>
    </source>
</evidence>
<gene>
    <name evidence="4" type="ORF">NBR_LOCUS2036</name>
</gene>
<evidence type="ECO:0000313" key="6">
    <source>
        <dbReference type="WBParaSite" id="NBR_0000203601-mRNA-1"/>
    </source>
</evidence>
<feature type="compositionally biased region" description="Acidic residues" evidence="2">
    <location>
        <begin position="100"/>
        <end position="116"/>
    </location>
</feature>
<protein>
    <submittedName>
        <fullName evidence="6">Ribonuclease H-like domain-containing protein</fullName>
    </submittedName>
</protein>
<keyword evidence="1" id="KW-0175">Coiled coil</keyword>
<reference evidence="6" key="1">
    <citation type="submission" date="2017-02" db="UniProtKB">
        <authorList>
            <consortium name="WormBaseParasite"/>
        </authorList>
    </citation>
    <scope>IDENTIFICATION</scope>
</reference>
<feature type="compositionally biased region" description="Basic and acidic residues" evidence="2">
    <location>
        <begin position="302"/>
        <end position="312"/>
    </location>
</feature>
<feature type="compositionally biased region" description="Pro residues" evidence="2">
    <location>
        <begin position="28"/>
        <end position="44"/>
    </location>
</feature>
<feature type="domain" description="DUF7774" evidence="3">
    <location>
        <begin position="193"/>
        <end position="280"/>
    </location>
</feature>
<dbReference type="EMBL" id="UYSL01002023">
    <property type="protein sequence ID" value="VDL65625.1"/>
    <property type="molecule type" value="Genomic_DNA"/>
</dbReference>
<feature type="region of interest" description="Disordered" evidence="2">
    <location>
        <begin position="1"/>
        <end position="75"/>
    </location>
</feature>
<accession>A0A0N4XHN4</accession>
<feature type="region of interest" description="Disordered" evidence="2">
    <location>
        <begin position="289"/>
        <end position="332"/>
    </location>
</feature>
<reference evidence="4 5" key="2">
    <citation type="submission" date="2018-11" db="EMBL/GenBank/DDBJ databases">
        <authorList>
            <consortium name="Pathogen Informatics"/>
        </authorList>
    </citation>
    <scope>NUCLEOTIDE SEQUENCE [LARGE SCALE GENOMIC DNA]</scope>
</reference>
<dbReference type="PANTHER" id="PTHR38630">
    <property type="entry name" value="PROTEIN CBG12780"/>
    <property type="match status" value="1"/>
</dbReference>
<organism evidence="6">
    <name type="scientific">Nippostrongylus brasiliensis</name>
    <name type="common">Rat hookworm</name>
    <dbReference type="NCBI Taxonomy" id="27835"/>
    <lineage>
        <taxon>Eukaryota</taxon>
        <taxon>Metazoa</taxon>
        <taxon>Ecdysozoa</taxon>
        <taxon>Nematoda</taxon>
        <taxon>Chromadorea</taxon>
        <taxon>Rhabditida</taxon>
        <taxon>Rhabditina</taxon>
        <taxon>Rhabditomorpha</taxon>
        <taxon>Strongyloidea</taxon>
        <taxon>Heligmosomidae</taxon>
        <taxon>Nippostrongylus</taxon>
    </lineage>
</organism>
<feature type="region of interest" description="Disordered" evidence="2">
    <location>
        <begin position="98"/>
        <end position="132"/>
    </location>
</feature>
<evidence type="ECO:0000256" key="2">
    <source>
        <dbReference type="SAM" id="MobiDB-lite"/>
    </source>
</evidence>
<feature type="compositionally biased region" description="Basic and acidic residues" evidence="2">
    <location>
        <begin position="1"/>
        <end position="12"/>
    </location>
</feature>
<dbReference type="Proteomes" id="UP000271162">
    <property type="component" value="Unassembled WGS sequence"/>
</dbReference>
<evidence type="ECO:0000313" key="4">
    <source>
        <dbReference type="EMBL" id="VDL65625.1"/>
    </source>
</evidence>
<dbReference type="InterPro" id="IPR056676">
    <property type="entry name" value="DUF7774"/>
</dbReference>
<evidence type="ECO:0000313" key="5">
    <source>
        <dbReference type="Proteomes" id="UP000271162"/>
    </source>
</evidence>
<dbReference type="WBParaSite" id="NBR_0000203601-mRNA-1">
    <property type="protein sequence ID" value="NBR_0000203601-mRNA-1"/>
    <property type="gene ID" value="NBR_0000203601"/>
</dbReference>
<feature type="compositionally biased region" description="Basic and acidic residues" evidence="2">
    <location>
        <begin position="320"/>
        <end position="329"/>
    </location>
</feature>
<sequence>EKKSDEDRKDERGSDEDVGGEHYEKTSGPPPPQPQPPPPPPPPQTRTMRKRVIQRKYGKVEDVTEETKEEAEEFENVAAKVRPAQAKMRATDLKWKTLLDDAEGEEGTVEQGDDAPGDQQKPASASKKTERSVSDIPVLLKRIDELEGALKNAVRIRKRYRRKIRDQQQTIEELNAALKNPQNVVYDEDERPRALEIIRREKLLEQPVKYKELKELNKYFESSEAKLEPMVMRIMDKALTFAVDELLSRQQNAKGGTVDNEMRLFLVDKNKAKRILLTVMTTRPEYLPESWGGDAARRRPVKIPEKKVKTKDSGTTTGEKSGKSEKNEKNSFMNAARQFVGYIFD</sequence>
<feature type="coiled-coil region" evidence="1">
    <location>
        <begin position="143"/>
        <end position="177"/>
    </location>
</feature>